<gene>
    <name evidence="7" type="ORF">IV53_GL000177</name>
</gene>
<dbReference type="PANTHER" id="PTHR47891">
    <property type="entry name" value="TRANSPORTER-RELATED"/>
    <property type="match status" value="1"/>
</dbReference>
<comment type="similarity">
    <text evidence="2">Belongs to the CorA metal ion transporter (MIT) (TC 1.A.35) family.</text>
</comment>
<accession>A0A0R2KIP0</accession>
<evidence type="ECO:0000313" key="7">
    <source>
        <dbReference type="EMBL" id="KRN89264.1"/>
    </source>
</evidence>
<keyword evidence="8" id="KW-1185">Reference proteome</keyword>
<dbReference type="OrthoDB" id="9803416at2"/>
<comment type="subcellular location">
    <subcellularLocation>
        <location evidence="1">Membrane</location>
        <topology evidence="1">Multi-pass membrane protein</topology>
    </subcellularLocation>
</comment>
<sequence>MISTTHIQNDSTDFTWYDICELTPEDTKILQKEYNLSNDLLAYASDKHERPHYDHRNQSVLIVFDIPQWPHESVQHFTSCPITFLMREKQIFTFHTKQAQYVIDKLKNDQTIFQVKSINEFLLHSLYKATISYTKALLEVNTKRNQIDSKLNQKISNQQILDLSEVEKSLIYIISGTQTNLMMLEKLPNSPFGQALSDEDLKIYDNIMIEAHQASRMAEISAEVTERITITSNNLLNNNLNDIMKILTYWSLLLTIPTIITGFYGMNVFLPFANAHNAWLVITGVSIILMLLLVWYLKANRKI</sequence>
<evidence type="ECO:0000256" key="4">
    <source>
        <dbReference type="ARBA" id="ARBA00022989"/>
    </source>
</evidence>
<dbReference type="STRING" id="1122146.IV53_GL000177"/>
<dbReference type="InterPro" id="IPR002523">
    <property type="entry name" value="MgTranspt_CorA/ZnTranspt_ZntB"/>
</dbReference>
<dbReference type="RefSeq" id="WP_027106329.1">
    <property type="nucleotide sequence ID" value="NZ_AUHP01000001.1"/>
</dbReference>
<evidence type="ECO:0000256" key="2">
    <source>
        <dbReference type="ARBA" id="ARBA00009765"/>
    </source>
</evidence>
<organism evidence="7 8">
    <name type="scientific">Ligilactobacillus ceti DSM 22408</name>
    <dbReference type="NCBI Taxonomy" id="1122146"/>
    <lineage>
        <taxon>Bacteria</taxon>
        <taxon>Bacillati</taxon>
        <taxon>Bacillota</taxon>
        <taxon>Bacilli</taxon>
        <taxon>Lactobacillales</taxon>
        <taxon>Lactobacillaceae</taxon>
        <taxon>Ligilactobacillus</taxon>
    </lineage>
</organism>
<name>A0A0R2KIP0_9LACO</name>
<dbReference type="InterPro" id="IPR047199">
    <property type="entry name" value="CorA-like"/>
</dbReference>
<keyword evidence="4 6" id="KW-1133">Transmembrane helix</keyword>
<dbReference type="eggNOG" id="COG0598">
    <property type="taxonomic scope" value="Bacteria"/>
</dbReference>
<evidence type="ECO:0000256" key="6">
    <source>
        <dbReference type="SAM" id="Phobius"/>
    </source>
</evidence>
<keyword evidence="5 6" id="KW-0472">Membrane</keyword>
<dbReference type="PATRIC" id="fig|1122146.4.peg.179"/>
<evidence type="ECO:0000313" key="8">
    <source>
        <dbReference type="Proteomes" id="UP000051500"/>
    </source>
</evidence>
<dbReference type="AlphaFoldDB" id="A0A0R2KIP0"/>
<dbReference type="GO" id="GO:0046873">
    <property type="term" value="F:metal ion transmembrane transporter activity"/>
    <property type="evidence" value="ECO:0007669"/>
    <property type="project" value="InterPro"/>
</dbReference>
<comment type="caution">
    <text evidence="7">The sequence shown here is derived from an EMBL/GenBank/DDBJ whole genome shotgun (WGS) entry which is preliminary data.</text>
</comment>
<dbReference type="PANTHER" id="PTHR47891:SF1">
    <property type="entry name" value="CORA-MAGNESIUM AND COBALT TRANSPORTER"/>
    <property type="match status" value="1"/>
</dbReference>
<dbReference type="InterPro" id="IPR045861">
    <property type="entry name" value="CorA_cytoplasmic_dom"/>
</dbReference>
<dbReference type="EMBL" id="JQBZ01000017">
    <property type="protein sequence ID" value="KRN89264.1"/>
    <property type="molecule type" value="Genomic_DNA"/>
</dbReference>
<dbReference type="Pfam" id="PF01544">
    <property type="entry name" value="CorA"/>
    <property type="match status" value="1"/>
</dbReference>
<dbReference type="SUPFAM" id="SSF143865">
    <property type="entry name" value="CorA soluble domain-like"/>
    <property type="match status" value="1"/>
</dbReference>
<dbReference type="Proteomes" id="UP000051500">
    <property type="component" value="Unassembled WGS sequence"/>
</dbReference>
<evidence type="ECO:0000256" key="5">
    <source>
        <dbReference type="ARBA" id="ARBA00023136"/>
    </source>
</evidence>
<dbReference type="InterPro" id="IPR045863">
    <property type="entry name" value="CorA_TM1_TM2"/>
</dbReference>
<protein>
    <submittedName>
        <fullName evidence="7">CorA-family cationic transporter</fullName>
    </submittedName>
</protein>
<dbReference type="Gene3D" id="1.20.58.340">
    <property type="entry name" value="Magnesium transport protein CorA, transmembrane region"/>
    <property type="match status" value="2"/>
</dbReference>
<dbReference type="CDD" id="cd12827">
    <property type="entry name" value="EcCorA_ZntB-like_u2"/>
    <property type="match status" value="1"/>
</dbReference>
<evidence type="ECO:0000256" key="1">
    <source>
        <dbReference type="ARBA" id="ARBA00004141"/>
    </source>
</evidence>
<keyword evidence="3 6" id="KW-0812">Transmembrane</keyword>
<dbReference type="Gene3D" id="3.30.460.20">
    <property type="entry name" value="CorA soluble domain-like"/>
    <property type="match status" value="1"/>
</dbReference>
<reference evidence="7 8" key="1">
    <citation type="journal article" date="2015" name="Genome Announc.">
        <title>Expanding the biotechnology potential of lactobacilli through comparative genomics of 213 strains and associated genera.</title>
        <authorList>
            <person name="Sun Z."/>
            <person name="Harris H.M."/>
            <person name="McCann A."/>
            <person name="Guo C."/>
            <person name="Argimon S."/>
            <person name="Zhang W."/>
            <person name="Yang X."/>
            <person name="Jeffery I.B."/>
            <person name="Cooney J.C."/>
            <person name="Kagawa T.F."/>
            <person name="Liu W."/>
            <person name="Song Y."/>
            <person name="Salvetti E."/>
            <person name="Wrobel A."/>
            <person name="Rasinkangas P."/>
            <person name="Parkhill J."/>
            <person name="Rea M.C."/>
            <person name="O'Sullivan O."/>
            <person name="Ritari J."/>
            <person name="Douillard F.P."/>
            <person name="Paul Ross R."/>
            <person name="Yang R."/>
            <person name="Briner A.E."/>
            <person name="Felis G.E."/>
            <person name="de Vos W.M."/>
            <person name="Barrangou R."/>
            <person name="Klaenhammer T.R."/>
            <person name="Caufield P.W."/>
            <person name="Cui Y."/>
            <person name="Zhang H."/>
            <person name="O'Toole P.W."/>
        </authorList>
    </citation>
    <scope>NUCLEOTIDE SEQUENCE [LARGE SCALE GENOMIC DNA]</scope>
    <source>
        <strain evidence="7 8">DSM 22408</strain>
    </source>
</reference>
<evidence type="ECO:0000256" key="3">
    <source>
        <dbReference type="ARBA" id="ARBA00022692"/>
    </source>
</evidence>
<feature type="transmembrane region" description="Helical" evidence="6">
    <location>
        <begin position="246"/>
        <end position="266"/>
    </location>
</feature>
<proteinExistence type="inferred from homology"/>
<dbReference type="GO" id="GO:0016020">
    <property type="term" value="C:membrane"/>
    <property type="evidence" value="ECO:0007669"/>
    <property type="project" value="UniProtKB-SubCell"/>
</dbReference>
<dbReference type="SUPFAM" id="SSF144083">
    <property type="entry name" value="Magnesium transport protein CorA, transmembrane region"/>
    <property type="match status" value="1"/>
</dbReference>
<feature type="transmembrane region" description="Helical" evidence="6">
    <location>
        <begin position="278"/>
        <end position="297"/>
    </location>
</feature>